<feature type="compositionally biased region" description="Polar residues" evidence="1">
    <location>
        <begin position="246"/>
        <end position="269"/>
    </location>
</feature>
<feature type="compositionally biased region" description="Low complexity" evidence="1">
    <location>
        <begin position="399"/>
        <end position="412"/>
    </location>
</feature>
<dbReference type="STRING" id="945553.A0A0D2QAD7"/>
<feature type="region of interest" description="Disordered" evidence="1">
    <location>
        <begin position="246"/>
        <end position="288"/>
    </location>
</feature>
<evidence type="ECO:0000313" key="3">
    <source>
        <dbReference type="Proteomes" id="UP000054270"/>
    </source>
</evidence>
<feature type="compositionally biased region" description="Acidic residues" evidence="1">
    <location>
        <begin position="85"/>
        <end position="102"/>
    </location>
</feature>
<evidence type="ECO:0000313" key="2">
    <source>
        <dbReference type="EMBL" id="KJA28585.1"/>
    </source>
</evidence>
<feature type="compositionally biased region" description="Polar residues" evidence="1">
    <location>
        <begin position="413"/>
        <end position="431"/>
    </location>
</feature>
<dbReference type="OrthoDB" id="3229208at2759"/>
<feature type="region of interest" description="Disordered" evidence="1">
    <location>
        <begin position="1"/>
        <end position="156"/>
    </location>
</feature>
<reference evidence="3" key="1">
    <citation type="submission" date="2014-04" db="EMBL/GenBank/DDBJ databases">
        <title>Evolutionary Origins and Diversification of the Mycorrhizal Mutualists.</title>
        <authorList>
            <consortium name="DOE Joint Genome Institute"/>
            <consortium name="Mycorrhizal Genomics Consortium"/>
            <person name="Kohler A."/>
            <person name="Kuo A."/>
            <person name="Nagy L.G."/>
            <person name="Floudas D."/>
            <person name="Copeland A."/>
            <person name="Barry K.W."/>
            <person name="Cichocki N."/>
            <person name="Veneault-Fourrey C."/>
            <person name="LaButti K."/>
            <person name="Lindquist E.A."/>
            <person name="Lipzen A."/>
            <person name="Lundell T."/>
            <person name="Morin E."/>
            <person name="Murat C."/>
            <person name="Riley R."/>
            <person name="Ohm R."/>
            <person name="Sun H."/>
            <person name="Tunlid A."/>
            <person name="Henrissat B."/>
            <person name="Grigoriev I.V."/>
            <person name="Hibbett D.S."/>
            <person name="Martin F."/>
        </authorList>
    </citation>
    <scope>NUCLEOTIDE SEQUENCE [LARGE SCALE GENOMIC DNA]</scope>
    <source>
        <strain evidence="3">FD-334 SS-4</strain>
    </source>
</reference>
<keyword evidence="3" id="KW-1185">Reference proteome</keyword>
<feature type="compositionally biased region" description="Basic residues" evidence="1">
    <location>
        <begin position="122"/>
        <end position="133"/>
    </location>
</feature>
<feature type="region of interest" description="Disordered" evidence="1">
    <location>
        <begin position="399"/>
        <end position="435"/>
    </location>
</feature>
<feature type="compositionally biased region" description="Polar residues" evidence="1">
    <location>
        <begin position="103"/>
        <end position="114"/>
    </location>
</feature>
<protein>
    <submittedName>
        <fullName evidence="2">Uncharacterized protein</fullName>
    </submittedName>
</protein>
<dbReference type="EMBL" id="KN817521">
    <property type="protein sequence ID" value="KJA28585.1"/>
    <property type="molecule type" value="Genomic_DNA"/>
</dbReference>
<dbReference type="OMA" id="PPKIGTG"/>
<evidence type="ECO:0000256" key="1">
    <source>
        <dbReference type="SAM" id="MobiDB-lite"/>
    </source>
</evidence>
<organism evidence="2 3">
    <name type="scientific">Hypholoma sublateritium (strain FD-334 SS-4)</name>
    <dbReference type="NCBI Taxonomy" id="945553"/>
    <lineage>
        <taxon>Eukaryota</taxon>
        <taxon>Fungi</taxon>
        <taxon>Dikarya</taxon>
        <taxon>Basidiomycota</taxon>
        <taxon>Agaricomycotina</taxon>
        <taxon>Agaricomycetes</taxon>
        <taxon>Agaricomycetidae</taxon>
        <taxon>Agaricales</taxon>
        <taxon>Agaricineae</taxon>
        <taxon>Strophariaceae</taxon>
        <taxon>Hypholoma</taxon>
    </lineage>
</organism>
<name>A0A0D2QAD7_HYPSF</name>
<dbReference type="AlphaFoldDB" id="A0A0D2QAD7"/>
<dbReference type="Proteomes" id="UP000054270">
    <property type="component" value="Unassembled WGS sequence"/>
</dbReference>
<feature type="region of interest" description="Disordered" evidence="1">
    <location>
        <begin position="184"/>
        <end position="214"/>
    </location>
</feature>
<sequence length="463" mass="49650">MSSFRASPWVSYEPTSSSHRHRQQDTSESNMDEDVDMDAPQISTLREEESPPPPPAQKKVVITPKKRPAPPPPPPPIKPGKAQDEYEEEDQLIDELIDDDDNGNSVKPSPSHSGRVTDGGQKRKVSTKRKLKKSDKITADVPKEKKVKERVSRAMGAHHLAPTMSWFKATPAESHEDIDMLNANPIHHPAESSASTGKKKVSPRKPPTIPRAKLKLVAKQKSAIPSLLLEDAAALSESYAGTAASSPVTAQFEQNSPEPENMPASSPPLTSAALPEEGSQEDSLENVPIPLYPLPTKPFPVQPPAKIATGIAPLLPLDKSGRKVRHWREANREIRGIAGGRWLARTWVGEKESDYASFVSVSNAQIKPAGDEKASNGMSLPKLSSVAISAPATTKALGKLKTSKSASALTSANPSRASSSIPDTPTGNIPINGSAVRAPTKMRILQLAHSEAGDSDKVPALNT</sequence>
<feature type="compositionally biased region" description="Pro residues" evidence="1">
    <location>
        <begin position="69"/>
        <end position="78"/>
    </location>
</feature>
<accession>A0A0D2QAD7</accession>
<proteinExistence type="predicted"/>
<gene>
    <name evidence="2" type="ORF">HYPSUDRAFT_34027</name>
</gene>
<feature type="compositionally biased region" description="Basic and acidic residues" evidence="1">
    <location>
        <begin position="134"/>
        <end position="152"/>
    </location>
</feature>